<dbReference type="EMBL" id="CAJNOU010002437">
    <property type="protein sequence ID" value="CAF1321517.1"/>
    <property type="molecule type" value="Genomic_DNA"/>
</dbReference>
<dbReference type="EMBL" id="CAJOAX010004903">
    <property type="protein sequence ID" value="CAF3926622.1"/>
    <property type="molecule type" value="Genomic_DNA"/>
</dbReference>
<organism evidence="11 14">
    <name type="scientific">Rotaria sordida</name>
    <dbReference type="NCBI Taxonomy" id="392033"/>
    <lineage>
        <taxon>Eukaryota</taxon>
        <taxon>Metazoa</taxon>
        <taxon>Spiralia</taxon>
        <taxon>Gnathifera</taxon>
        <taxon>Rotifera</taxon>
        <taxon>Eurotatoria</taxon>
        <taxon>Bdelloidea</taxon>
        <taxon>Philodinida</taxon>
        <taxon>Philodinidae</taxon>
        <taxon>Rotaria</taxon>
    </lineage>
</organism>
<dbReference type="PROSITE" id="PS50102">
    <property type="entry name" value="RRM"/>
    <property type="match status" value="1"/>
</dbReference>
<evidence type="ECO:0000256" key="1">
    <source>
        <dbReference type="ARBA" id="ARBA00004123"/>
    </source>
</evidence>
<proteinExistence type="predicted"/>
<dbReference type="GO" id="GO:0005654">
    <property type="term" value="C:nucleoplasm"/>
    <property type="evidence" value="ECO:0007669"/>
    <property type="project" value="TreeGrafter"/>
</dbReference>
<evidence type="ECO:0000313" key="8">
    <source>
        <dbReference type="EMBL" id="CAF1104179.1"/>
    </source>
</evidence>
<evidence type="ECO:0000313" key="10">
    <source>
        <dbReference type="EMBL" id="CAF1321517.1"/>
    </source>
</evidence>
<dbReference type="Pfam" id="PF00076">
    <property type="entry name" value="RRM_1"/>
    <property type="match status" value="1"/>
</dbReference>
<dbReference type="PANTHER" id="PTHR48033:SF10">
    <property type="entry name" value="RNA-BINDING PROTEIN SQUID"/>
    <property type="match status" value="1"/>
</dbReference>
<name>A0A818PX60_9BILA</name>
<dbReference type="InterPro" id="IPR012677">
    <property type="entry name" value="Nucleotide-bd_a/b_plait_sf"/>
</dbReference>
<dbReference type="Proteomes" id="UP000663874">
    <property type="component" value="Unassembled WGS sequence"/>
</dbReference>
<dbReference type="SUPFAM" id="SSF54928">
    <property type="entry name" value="RNA-binding domain, RBD"/>
    <property type="match status" value="2"/>
</dbReference>
<dbReference type="InterPro" id="IPR035979">
    <property type="entry name" value="RBD_domain_sf"/>
</dbReference>
<evidence type="ECO:0000313" key="9">
    <source>
        <dbReference type="EMBL" id="CAF1259593.1"/>
    </source>
</evidence>
<keyword evidence="2" id="KW-0539">Nucleus</keyword>
<dbReference type="Proteomes" id="UP000663864">
    <property type="component" value="Unassembled WGS sequence"/>
</dbReference>
<dbReference type="GO" id="GO:0010468">
    <property type="term" value="P:regulation of gene expression"/>
    <property type="evidence" value="ECO:0007669"/>
    <property type="project" value="TreeGrafter"/>
</dbReference>
<feature type="domain" description="RRM" evidence="5">
    <location>
        <begin position="12"/>
        <end position="88"/>
    </location>
</feature>
<dbReference type="Proteomes" id="UP000663882">
    <property type="component" value="Unassembled WGS sequence"/>
</dbReference>
<evidence type="ECO:0000313" key="11">
    <source>
        <dbReference type="EMBL" id="CAF3630323.1"/>
    </source>
</evidence>
<dbReference type="SMART" id="SM00360">
    <property type="entry name" value="RRM"/>
    <property type="match status" value="2"/>
</dbReference>
<dbReference type="Proteomes" id="UP000663889">
    <property type="component" value="Unassembled WGS sequence"/>
</dbReference>
<evidence type="ECO:0000313" key="12">
    <source>
        <dbReference type="EMBL" id="CAF3926622.1"/>
    </source>
</evidence>
<evidence type="ECO:0000256" key="3">
    <source>
        <dbReference type="PROSITE-ProRule" id="PRU00176"/>
    </source>
</evidence>
<evidence type="ECO:0000313" key="7">
    <source>
        <dbReference type="EMBL" id="CAF0930977.1"/>
    </source>
</evidence>
<dbReference type="EMBL" id="CAJNOT010000297">
    <property type="protein sequence ID" value="CAF0930977.1"/>
    <property type="molecule type" value="Genomic_DNA"/>
</dbReference>
<dbReference type="EMBL" id="CAJOBE010005608">
    <property type="protein sequence ID" value="CAF3979070.1"/>
    <property type="molecule type" value="Genomic_DNA"/>
</dbReference>
<dbReference type="EMBL" id="CAJNOH010000023">
    <property type="protein sequence ID" value="CAF0772129.1"/>
    <property type="molecule type" value="Genomic_DNA"/>
</dbReference>
<dbReference type="Proteomes" id="UP000663870">
    <property type="component" value="Unassembled WGS sequence"/>
</dbReference>
<evidence type="ECO:0000256" key="2">
    <source>
        <dbReference type="ARBA" id="ARBA00023242"/>
    </source>
</evidence>
<dbReference type="Proteomes" id="UP000663854">
    <property type="component" value="Unassembled WGS sequence"/>
</dbReference>
<dbReference type="GO" id="GO:0000785">
    <property type="term" value="C:chromatin"/>
    <property type="evidence" value="ECO:0007669"/>
    <property type="project" value="TreeGrafter"/>
</dbReference>
<accession>A0A818PX60</accession>
<keyword evidence="3" id="KW-0694">RNA-binding</keyword>
<feature type="coiled-coil region" evidence="4">
    <location>
        <begin position="255"/>
        <end position="321"/>
    </location>
</feature>
<reference evidence="11" key="1">
    <citation type="submission" date="2021-02" db="EMBL/GenBank/DDBJ databases">
        <authorList>
            <person name="Nowell W R."/>
        </authorList>
    </citation>
    <scope>NUCLEOTIDE SEQUENCE</scope>
</reference>
<dbReference type="EMBL" id="CAJNOL010000530">
    <property type="protein sequence ID" value="CAF1104179.1"/>
    <property type="molecule type" value="Genomic_DNA"/>
</dbReference>
<evidence type="ECO:0000313" key="14">
    <source>
        <dbReference type="Proteomes" id="UP000663836"/>
    </source>
</evidence>
<keyword evidence="4" id="KW-0175">Coiled coil</keyword>
<dbReference type="EMBL" id="CAJOBD010000268">
    <property type="protein sequence ID" value="CAF3630323.1"/>
    <property type="molecule type" value="Genomic_DNA"/>
</dbReference>
<evidence type="ECO:0000256" key="4">
    <source>
        <dbReference type="SAM" id="Coils"/>
    </source>
</evidence>
<dbReference type="GO" id="GO:0003723">
    <property type="term" value="F:RNA binding"/>
    <property type="evidence" value="ECO:0007669"/>
    <property type="project" value="UniProtKB-UniRule"/>
</dbReference>
<comment type="caution">
    <text evidence="11">The sequence shown here is derived from an EMBL/GenBank/DDBJ whole genome shotgun (WGS) entry which is preliminary data.</text>
</comment>
<evidence type="ECO:0000313" key="15">
    <source>
        <dbReference type="Proteomes" id="UP000663870"/>
    </source>
</evidence>
<dbReference type="AlphaFoldDB" id="A0A818PX60"/>
<dbReference type="EMBL" id="CAJNOO010002354">
    <property type="protein sequence ID" value="CAF1259593.1"/>
    <property type="molecule type" value="Genomic_DNA"/>
</dbReference>
<protein>
    <recommendedName>
        <fullName evidence="5">RRM domain-containing protein</fullName>
    </recommendedName>
</protein>
<comment type="subcellular location">
    <subcellularLocation>
        <location evidence="1">Nucleus</location>
    </subcellularLocation>
</comment>
<gene>
    <name evidence="13" type="ORF">FNK824_LOCUS24760</name>
    <name evidence="11" type="ORF">JBS370_LOCUS5249</name>
    <name evidence="8" type="ORF">JXQ802_LOCUS19359</name>
    <name evidence="12" type="ORF">OTI717_LOCUS25118</name>
    <name evidence="6" type="ORF">PYM288_LOCUS3165</name>
    <name evidence="9" type="ORF">RFH988_LOCUS27602</name>
    <name evidence="10" type="ORF">SEV965_LOCUS27336</name>
    <name evidence="7" type="ORF">ZHD862_LOCUS8935</name>
</gene>
<keyword evidence="15" id="KW-1185">Reference proteome</keyword>
<dbReference type="Gene3D" id="3.30.70.330">
    <property type="match status" value="2"/>
</dbReference>
<evidence type="ECO:0000259" key="5">
    <source>
        <dbReference type="PROSITE" id="PS50102"/>
    </source>
</evidence>
<dbReference type="PANTHER" id="PTHR48033">
    <property type="entry name" value="RNA-BINDING (RRM/RBD/RNP MOTIFS) FAMILY PROTEIN"/>
    <property type="match status" value="1"/>
</dbReference>
<dbReference type="OrthoDB" id="10020430at2759"/>
<evidence type="ECO:0000313" key="6">
    <source>
        <dbReference type="EMBL" id="CAF0772129.1"/>
    </source>
</evidence>
<evidence type="ECO:0000313" key="13">
    <source>
        <dbReference type="EMBL" id="CAF3979070.1"/>
    </source>
</evidence>
<sequence length="322" mass="38963">MSSNELIDRKYYSLYIGNLSADIRRKELCQYLEHFGQVDECQLFEANHRRWTCFAFILMRTPDSINQLMSTRPHFLDNRRLYIKRALPDQCSNKIEHFLTSENVLIQFKNSENQEINEPDFNEENIRNYFQTYGNILNLYLLKNNRCVIEYSDYDSVDCIILDSPHYFNSHELHIDKYYSTEQLKQLDRMFIHNHELPLPGAGEDDEHVGQFLHSRRYLNMRIRLLNDSILSVKISNEIKLETIHRGFLLTINRRKELLEQIKELNKQCQILHEKNQTIKENNQNRFQFNNKLEKIYQQQIHDEQNKQNEWREKIELLQEQS</sequence>
<dbReference type="InterPro" id="IPR000504">
    <property type="entry name" value="RRM_dom"/>
</dbReference>
<dbReference type="Proteomes" id="UP000663823">
    <property type="component" value="Unassembled WGS sequence"/>
</dbReference>
<dbReference type="Proteomes" id="UP000663836">
    <property type="component" value="Unassembled WGS sequence"/>
</dbReference>